<gene>
    <name evidence="2" type="ORF">LTR36_010738</name>
</gene>
<evidence type="ECO:0000313" key="3">
    <source>
        <dbReference type="Proteomes" id="UP001324427"/>
    </source>
</evidence>
<dbReference type="AlphaFoldDB" id="A0AAV9JSP6"/>
<evidence type="ECO:0000256" key="1">
    <source>
        <dbReference type="SAM" id="Phobius"/>
    </source>
</evidence>
<evidence type="ECO:0000313" key="2">
    <source>
        <dbReference type="EMBL" id="KAK4548018.1"/>
    </source>
</evidence>
<keyword evidence="1" id="KW-0812">Transmembrane</keyword>
<feature type="transmembrane region" description="Helical" evidence="1">
    <location>
        <begin position="180"/>
        <end position="201"/>
    </location>
</feature>
<dbReference type="EMBL" id="JAVFHQ010000009">
    <property type="protein sequence ID" value="KAK4548018.1"/>
    <property type="molecule type" value="Genomic_DNA"/>
</dbReference>
<keyword evidence="1" id="KW-0472">Membrane</keyword>
<organism evidence="2 3">
    <name type="scientific">Oleoguttula mirabilis</name>
    <dbReference type="NCBI Taxonomy" id="1507867"/>
    <lineage>
        <taxon>Eukaryota</taxon>
        <taxon>Fungi</taxon>
        <taxon>Dikarya</taxon>
        <taxon>Ascomycota</taxon>
        <taxon>Pezizomycotina</taxon>
        <taxon>Dothideomycetes</taxon>
        <taxon>Dothideomycetidae</taxon>
        <taxon>Mycosphaerellales</taxon>
        <taxon>Teratosphaeriaceae</taxon>
        <taxon>Oleoguttula</taxon>
    </lineage>
</organism>
<sequence>MAFTRRQVVTVLSVLYLTALTILAALALHSAHAFSLPIPDITCALTVALPALAGIALSTILTLNDRLAAKGHLQTSRILQLTVVAFLIYETVLATLAGTHISPPMSLNCALKERWEHMFQRKSGDRIRRIQDAFSCCGLNSPRDMAFPFPDAHHESNACMVRFERNTACMEPWRDEERKVAIMLLVVPLAVFVWKVAILLAPSSGSAWLPSAIRLPSDRSESPESSRRRPAAIEYRDVENNNNNTGAIEEEADSVRAEVDRLNNDSNLASHIEGGRSKPNAHNGLWREHERWRDVADD</sequence>
<feature type="transmembrane region" description="Helical" evidence="1">
    <location>
        <begin position="43"/>
        <end position="63"/>
    </location>
</feature>
<dbReference type="GO" id="GO:0016020">
    <property type="term" value="C:membrane"/>
    <property type="evidence" value="ECO:0007669"/>
    <property type="project" value="InterPro"/>
</dbReference>
<reference evidence="2 3" key="1">
    <citation type="submission" date="2021-11" db="EMBL/GenBank/DDBJ databases">
        <title>Black yeast isolated from Biological Soil Crust.</title>
        <authorList>
            <person name="Kurbessoian T."/>
        </authorList>
    </citation>
    <scope>NUCLEOTIDE SEQUENCE [LARGE SCALE GENOMIC DNA]</scope>
    <source>
        <strain evidence="2 3">CCFEE 5522</strain>
    </source>
</reference>
<keyword evidence="3" id="KW-1185">Reference proteome</keyword>
<dbReference type="InterPro" id="IPR008952">
    <property type="entry name" value="Tetraspanin_EC2_sf"/>
</dbReference>
<proteinExistence type="predicted"/>
<dbReference type="SUPFAM" id="SSF48652">
    <property type="entry name" value="Tetraspanin"/>
    <property type="match status" value="1"/>
</dbReference>
<feature type="transmembrane region" description="Helical" evidence="1">
    <location>
        <begin position="75"/>
        <end position="97"/>
    </location>
</feature>
<protein>
    <recommendedName>
        <fullName evidence="4">Tetraspanin Tsp3</fullName>
    </recommendedName>
</protein>
<accession>A0AAV9JSP6</accession>
<dbReference type="Proteomes" id="UP001324427">
    <property type="component" value="Unassembled WGS sequence"/>
</dbReference>
<evidence type="ECO:0008006" key="4">
    <source>
        <dbReference type="Google" id="ProtNLM"/>
    </source>
</evidence>
<comment type="caution">
    <text evidence="2">The sequence shown here is derived from an EMBL/GenBank/DDBJ whole genome shotgun (WGS) entry which is preliminary data.</text>
</comment>
<keyword evidence="1" id="KW-1133">Transmembrane helix</keyword>
<name>A0AAV9JSP6_9PEZI</name>